<organism evidence="5 6">
    <name type="scientific">Pseudovibrio exalbescens</name>
    <dbReference type="NCBI Taxonomy" id="197461"/>
    <lineage>
        <taxon>Bacteria</taxon>
        <taxon>Pseudomonadati</taxon>
        <taxon>Pseudomonadota</taxon>
        <taxon>Alphaproteobacteria</taxon>
        <taxon>Hyphomicrobiales</taxon>
        <taxon>Stappiaceae</taxon>
        <taxon>Pseudovibrio</taxon>
    </lineage>
</organism>
<evidence type="ECO:0000256" key="1">
    <source>
        <dbReference type="ARBA" id="ARBA00023224"/>
    </source>
</evidence>
<dbReference type="GO" id="GO:0016020">
    <property type="term" value="C:membrane"/>
    <property type="evidence" value="ECO:0007669"/>
    <property type="project" value="InterPro"/>
</dbReference>
<dbReference type="SUPFAM" id="SSF58104">
    <property type="entry name" value="Methyl-accepting chemotaxis protein (MCP) signaling domain"/>
    <property type="match status" value="1"/>
</dbReference>
<dbReference type="PANTHER" id="PTHR32089">
    <property type="entry name" value="METHYL-ACCEPTING CHEMOTAXIS PROTEIN MCPB"/>
    <property type="match status" value="1"/>
</dbReference>
<keyword evidence="3" id="KW-0472">Membrane</keyword>
<dbReference type="InterPro" id="IPR004089">
    <property type="entry name" value="MCPsignal_dom"/>
</dbReference>
<keyword evidence="1 2" id="KW-0807">Transducer</keyword>
<dbReference type="Pfam" id="PF00015">
    <property type="entry name" value="MCPsignal"/>
    <property type="match status" value="1"/>
</dbReference>
<dbReference type="Gene3D" id="1.10.287.950">
    <property type="entry name" value="Methyl-accepting chemotaxis protein"/>
    <property type="match status" value="1"/>
</dbReference>
<accession>A0A1U7JHT9</accession>
<dbReference type="GO" id="GO:0007165">
    <property type="term" value="P:signal transduction"/>
    <property type="evidence" value="ECO:0007669"/>
    <property type="project" value="UniProtKB-KW"/>
</dbReference>
<gene>
    <name evidence="5" type="ORF">A3843_07555</name>
</gene>
<feature type="transmembrane region" description="Helical" evidence="3">
    <location>
        <begin position="71"/>
        <end position="90"/>
    </location>
</feature>
<dbReference type="EMBL" id="LVVZ01000014">
    <property type="protein sequence ID" value="OKL44258.1"/>
    <property type="molecule type" value="Genomic_DNA"/>
</dbReference>
<keyword evidence="3" id="KW-0812">Transmembrane</keyword>
<dbReference type="SMART" id="SM00283">
    <property type="entry name" value="MA"/>
    <property type="match status" value="1"/>
</dbReference>
<comment type="caution">
    <text evidence="5">The sequence shown here is derived from an EMBL/GenBank/DDBJ whole genome shotgun (WGS) entry which is preliminary data.</text>
</comment>
<proteinExistence type="predicted"/>
<feature type="transmembrane region" description="Helical" evidence="3">
    <location>
        <begin position="21"/>
        <end position="38"/>
    </location>
</feature>
<name>A0A1U7JHT9_9HYPH</name>
<protein>
    <recommendedName>
        <fullName evidence="4">Methyl-accepting transducer domain-containing protein</fullName>
    </recommendedName>
</protein>
<evidence type="ECO:0000256" key="2">
    <source>
        <dbReference type="PROSITE-ProRule" id="PRU00284"/>
    </source>
</evidence>
<feature type="transmembrane region" description="Helical" evidence="3">
    <location>
        <begin position="44"/>
        <end position="64"/>
    </location>
</feature>
<dbReference type="STRING" id="197461.A3843_07555"/>
<evidence type="ECO:0000256" key="3">
    <source>
        <dbReference type="SAM" id="Phobius"/>
    </source>
</evidence>
<dbReference type="Proteomes" id="UP000185783">
    <property type="component" value="Unassembled WGS sequence"/>
</dbReference>
<dbReference type="PANTHER" id="PTHR32089:SF112">
    <property type="entry name" value="LYSOZYME-LIKE PROTEIN-RELATED"/>
    <property type="match status" value="1"/>
</dbReference>
<keyword evidence="3" id="KW-1133">Transmembrane helix</keyword>
<feature type="transmembrane region" description="Helical" evidence="3">
    <location>
        <begin position="124"/>
        <end position="145"/>
    </location>
</feature>
<sequence>MTTSAHRASSPASPEHSFTRIFVAVSWILVLLVITSAWTNGHDALSLLAGTAMLLAAIPTGFWLRTAPDVLTRTSVATCLPLLVSLLFIAGDPAEFGSTFGANTRVLFYIGLAMMLVWLDKRPILVFALIATLHFLGTGSLLTTWSSQSGSSMAHLLMDVGLIWAEAFLLTATCSKINAQLTAAEDTLAATSTELATCQAAAHQKHHQTANMEAGAPGSEIVTAFNVETNDLMVALGRHAAALLTATEELASLSTKAMTCSEAAQKSSGEASGNVQSVAAAAEELSTSINEIAGQIVNTNSMISRANESAKQAEATMSELSEAANRVGQVITLIHAIADQTNLLALNATIEAARAGEAGRGFTVVASEVKGLATQTSQATDEVSTHITAIQSQTKRAVEAIGSITATIDDVNANADAISGAINQQGGATKEISQSIFAATQSTHAVYSDLEPLGNAVSQASSATEHMKQEAFALDERLVSLQARLSRFIDDLT</sequence>
<feature type="transmembrane region" description="Helical" evidence="3">
    <location>
        <begin position="102"/>
        <end position="119"/>
    </location>
</feature>
<evidence type="ECO:0000259" key="4">
    <source>
        <dbReference type="PROSITE" id="PS50111"/>
    </source>
</evidence>
<feature type="domain" description="Methyl-accepting transducer" evidence="4">
    <location>
        <begin position="239"/>
        <end position="475"/>
    </location>
</feature>
<evidence type="ECO:0000313" key="6">
    <source>
        <dbReference type="Proteomes" id="UP000185783"/>
    </source>
</evidence>
<reference evidence="5 6" key="1">
    <citation type="submission" date="2016-03" db="EMBL/GenBank/DDBJ databases">
        <title>Genome sequence of Nesiotobacter sp. nov., a moderately halophilic alphaproteobacterium isolated from the Yellow Sea, China.</title>
        <authorList>
            <person name="Zhang G."/>
            <person name="Zhang R."/>
        </authorList>
    </citation>
    <scope>NUCLEOTIDE SEQUENCE [LARGE SCALE GENOMIC DNA]</scope>
    <source>
        <strain evidence="5 6">WB1-6</strain>
    </source>
</reference>
<dbReference type="RefSeq" id="WP_051268908.1">
    <property type="nucleotide sequence ID" value="NZ_LVVZ01000014.1"/>
</dbReference>
<dbReference type="AlphaFoldDB" id="A0A1U7JHT9"/>
<evidence type="ECO:0000313" key="5">
    <source>
        <dbReference type="EMBL" id="OKL44258.1"/>
    </source>
</evidence>
<keyword evidence="6" id="KW-1185">Reference proteome</keyword>
<dbReference type="PROSITE" id="PS50111">
    <property type="entry name" value="CHEMOTAXIS_TRANSDUC_2"/>
    <property type="match status" value="1"/>
</dbReference>